<dbReference type="RefSeq" id="WP_377360690.1">
    <property type="nucleotide sequence ID" value="NZ_JBHTCM010000027.1"/>
</dbReference>
<keyword evidence="3" id="KW-1185">Reference proteome</keyword>
<evidence type="ECO:0000259" key="1">
    <source>
        <dbReference type="PROSITE" id="PS50943"/>
    </source>
</evidence>
<dbReference type="InterPro" id="IPR010982">
    <property type="entry name" value="Lambda_DNA-bd_dom_sf"/>
</dbReference>
<dbReference type="Pfam" id="PF01381">
    <property type="entry name" value="HTH_3"/>
    <property type="match status" value="1"/>
</dbReference>
<organism evidence="2 3">
    <name type="scientific">Rhodocista pekingensis</name>
    <dbReference type="NCBI Taxonomy" id="201185"/>
    <lineage>
        <taxon>Bacteria</taxon>
        <taxon>Pseudomonadati</taxon>
        <taxon>Pseudomonadota</taxon>
        <taxon>Alphaproteobacteria</taxon>
        <taxon>Rhodospirillales</taxon>
        <taxon>Azospirillaceae</taxon>
        <taxon>Rhodocista</taxon>
    </lineage>
</organism>
<dbReference type="EMBL" id="JBHTCM010000027">
    <property type="protein sequence ID" value="MFC7335152.1"/>
    <property type="molecule type" value="Genomic_DNA"/>
</dbReference>
<name>A0ABW2KYJ5_9PROT</name>
<dbReference type="SUPFAM" id="SSF47413">
    <property type="entry name" value="lambda repressor-like DNA-binding domains"/>
    <property type="match status" value="1"/>
</dbReference>
<dbReference type="PROSITE" id="PS50943">
    <property type="entry name" value="HTH_CROC1"/>
    <property type="match status" value="1"/>
</dbReference>
<dbReference type="SMART" id="SM00530">
    <property type="entry name" value="HTH_XRE"/>
    <property type="match status" value="1"/>
</dbReference>
<sequence>MSEPRSYSRGTNVAARLLGEQVRVARRERRWSEADLAERIGVSRATLQKIEKGDPSVTLGIAFEACTILGIPLLGADDTDAQALHSRHIADRLALLPKRIRRPRPVSDEF</sequence>
<comment type="caution">
    <text evidence="2">The sequence shown here is derived from an EMBL/GenBank/DDBJ whole genome shotgun (WGS) entry which is preliminary data.</text>
</comment>
<evidence type="ECO:0000313" key="3">
    <source>
        <dbReference type="Proteomes" id="UP001596456"/>
    </source>
</evidence>
<dbReference type="Proteomes" id="UP001596456">
    <property type="component" value="Unassembled WGS sequence"/>
</dbReference>
<dbReference type="Gene3D" id="1.10.260.40">
    <property type="entry name" value="lambda repressor-like DNA-binding domains"/>
    <property type="match status" value="1"/>
</dbReference>
<evidence type="ECO:0000313" key="2">
    <source>
        <dbReference type="EMBL" id="MFC7335152.1"/>
    </source>
</evidence>
<accession>A0ABW2KYJ5</accession>
<protein>
    <submittedName>
        <fullName evidence="2">Helix-turn-helix transcriptional regulator</fullName>
    </submittedName>
</protein>
<proteinExistence type="predicted"/>
<reference evidence="3" key="1">
    <citation type="journal article" date="2019" name="Int. J. Syst. Evol. Microbiol.">
        <title>The Global Catalogue of Microorganisms (GCM) 10K type strain sequencing project: providing services to taxonomists for standard genome sequencing and annotation.</title>
        <authorList>
            <consortium name="The Broad Institute Genomics Platform"/>
            <consortium name="The Broad Institute Genome Sequencing Center for Infectious Disease"/>
            <person name="Wu L."/>
            <person name="Ma J."/>
        </authorList>
    </citation>
    <scope>NUCLEOTIDE SEQUENCE [LARGE SCALE GENOMIC DNA]</scope>
    <source>
        <strain evidence="3">CGMCC 1.16275</strain>
    </source>
</reference>
<feature type="domain" description="HTH cro/C1-type" evidence="1">
    <location>
        <begin position="22"/>
        <end position="76"/>
    </location>
</feature>
<dbReference type="CDD" id="cd00093">
    <property type="entry name" value="HTH_XRE"/>
    <property type="match status" value="1"/>
</dbReference>
<gene>
    <name evidence="2" type="ORF">ACFQPS_18435</name>
</gene>
<dbReference type="InterPro" id="IPR001387">
    <property type="entry name" value="Cro/C1-type_HTH"/>
</dbReference>